<organism evidence="1 2">
    <name type="scientific">Pleuronectes platessa</name>
    <name type="common">European plaice</name>
    <dbReference type="NCBI Taxonomy" id="8262"/>
    <lineage>
        <taxon>Eukaryota</taxon>
        <taxon>Metazoa</taxon>
        <taxon>Chordata</taxon>
        <taxon>Craniata</taxon>
        <taxon>Vertebrata</taxon>
        <taxon>Euteleostomi</taxon>
        <taxon>Actinopterygii</taxon>
        <taxon>Neopterygii</taxon>
        <taxon>Teleostei</taxon>
        <taxon>Neoteleostei</taxon>
        <taxon>Acanthomorphata</taxon>
        <taxon>Carangaria</taxon>
        <taxon>Pleuronectiformes</taxon>
        <taxon>Pleuronectoidei</taxon>
        <taxon>Pleuronectidae</taxon>
        <taxon>Pleuronectes</taxon>
    </lineage>
</organism>
<sequence length="130" mass="14421">MPAAGFSGAGRGTQNRSPALSHLHRLMLMPNRCHAHGVAGSTLRQHHLLCYTRNWGHAHLLLRRDVAGWRRSGSRLAQLTPRQHCLPLHLAQDRLKLPSVGRSLLPVRGTTFFILRTSSHSACWSVSLAV</sequence>
<gene>
    <name evidence="1" type="ORF">PLEPLA_LOCUS37963</name>
</gene>
<protein>
    <submittedName>
        <fullName evidence="1">Uncharacterized protein</fullName>
    </submittedName>
</protein>
<proteinExistence type="predicted"/>
<reference evidence="1" key="1">
    <citation type="submission" date="2020-03" db="EMBL/GenBank/DDBJ databases">
        <authorList>
            <person name="Weist P."/>
        </authorList>
    </citation>
    <scope>NUCLEOTIDE SEQUENCE</scope>
</reference>
<accession>A0A9N7VHU5</accession>
<dbReference type="Proteomes" id="UP001153269">
    <property type="component" value="Unassembled WGS sequence"/>
</dbReference>
<name>A0A9N7VHU5_PLEPL</name>
<evidence type="ECO:0000313" key="1">
    <source>
        <dbReference type="EMBL" id="CAB1450274.1"/>
    </source>
</evidence>
<dbReference type="EMBL" id="CADEAL010004047">
    <property type="protein sequence ID" value="CAB1450274.1"/>
    <property type="molecule type" value="Genomic_DNA"/>
</dbReference>
<evidence type="ECO:0000313" key="2">
    <source>
        <dbReference type="Proteomes" id="UP001153269"/>
    </source>
</evidence>
<keyword evidence="2" id="KW-1185">Reference proteome</keyword>
<comment type="caution">
    <text evidence="1">The sequence shown here is derived from an EMBL/GenBank/DDBJ whole genome shotgun (WGS) entry which is preliminary data.</text>
</comment>
<dbReference type="AlphaFoldDB" id="A0A9N7VHU5"/>